<proteinExistence type="predicted"/>
<dbReference type="Proteomes" id="UP000676649">
    <property type="component" value="Chromosome"/>
</dbReference>
<dbReference type="AlphaFoldDB" id="A0A975RBA4"/>
<name>A0A975RBA4_9GAMM</name>
<feature type="signal peptide" evidence="1">
    <location>
        <begin position="1"/>
        <end position="25"/>
    </location>
</feature>
<keyword evidence="1" id="KW-0732">Signal</keyword>
<evidence type="ECO:0000256" key="1">
    <source>
        <dbReference type="SAM" id="SignalP"/>
    </source>
</evidence>
<accession>A0A975RBA4</accession>
<dbReference type="KEGG" id="mpad:KEF85_07040"/>
<evidence type="ECO:0000313" key="2">
    <source>
        <dbReference type="EMBL" id="QWF72198.1"/>
    </source>
</evidence>
<evidence type="ECO:0008006" key="4">
    <source>
        <dbReference type="Google" id="ProtNLM"/>
    </source>
</evidence>
<protein>
    <recommendedName>
        <fullName evidence="4">Secreted protein with PEP-CTERM sorting signal</fullName>
    </recommendedName>
</protein>
<organism evidence="2 3">
    <name type="scientific">Methylomonas paludis</name>
    <dbReference type="NCBI Taxonomy" id="1173101"/>
    <lineage>
        <taxon>Bacteria</taxon>
        <taxon>Pseudomonadati</taxon>
        <taxon>Pseudomonadota</taxon>
        <taxon>Gammaproteobacteria</taxon>
        <taxon>Methylococcales</taxon>
        <taxon>Methylococcaceae</taxon>
        <taxon>Methylomonas</taxon>
    </lineage>
</organism>
<evidence type="ECO:0000313" key="3">
    <source>
        <dbReference type="Proteomes" id="UP000676649"/>
    </source>
</evidence>
<dbReference type="EMBL" id="CP073754">
    <property type="protein sequence ID" value="QWF72198.1"/>
    <property type="molecule type" value="Genomic_DNA"/>
</dbReference>
<feature type="chain" id="PRO_5038099871" description="Secreted protein with PEP-CTERM sorting signal" evidence="1">
    <location>
        <begin position="26"/>
        <end position="185"/>
    </location>
</feature>
<gene>
    <name evidence="2" type="ORF">KEF85_07040</name>
</gene>
<reference evidence="2" key="1">
    <citation type="submission" date="2021-04" db="EMBL/GenBank/DDBJ databases">
        <title>Draft genome sequence data of methanotrophic Methylovulum sp. strain S1L and Methylomonas sp. strain S2AM isolated from boreal lake water columns.</title>
        <authorList>
            <person name="Rissanen A.J."/>
            <person name="Mangayil R."/>
            <person name="Svenning M.M."/>
            <person name="Khanongnuch R."/>
        </authorList>
    </citation>
    <scope>NUCLEOTIDE SEQUENCE</scope>
    <source>
        <strain evidence="2">S2AM</strain>
    </source>
</reference>
<dbReference type="RefSeq" id="WP_215584456.1">
    <property type="nucleotide sequence ID" value="NZ_CP073754.1"/>
</dbReference>
<keyword evidence="3" id="KW-1185">Reference proteome</keyword>
<sequence length="185" mass="19516">MKLSKRIFNTVLTIGLLSLSSGASASFIGDIIAGYDYSQENSYFTVQNTSGFDLTNIVFTASDGASFSGTWHFGNVLAGGSSTQYFADTGNAFQVDFDDSYSGGGDIKYLLTASWDGHTLYSSFSANDNYTGGFLGFLGNDIYGAEYDVSLSGVAAVLAVPEAEQYALLLLGLPMIAVAAKRKSA</sequence>